<evidence type="ECO:0000256" key="1">
    <source>
        <dbReference type="PROSITE-ProRule" id="PRU00285"/>
    </source>
</evidence>
<dbReference type="PANTHER" id="PTHR47062">
    <property type="match status" value="1"/>
</dbReference>
<proteinExistence type="inferred from homology"/>
<dbReference type="Gene3D" id="2.60.40.790">
    <property type="match status" value="1"/>
</dbReference>
<accession>A0A9E4K9J3</accession>
<sequence length="144" mass="16331">MTRFKTFNPYFVGFDRLFNDMETFAGIDKPYPPHNLVKKDVDGSEYALELAVAGFKEEDISVEVKDGTLIIEGKGSSDEYTYLHKGISTKNFRREFKLSEKMVVESAEMVNGLLVISMYEEIPEEKKSRKIEIGASKPSFLKGA</sequence>
<dbReference type="PROSITE" id="PS01031">
    <property type="entry name" value="SHSP"/>
    <property type="match status" value="1"/>
</dbReference>
<dbReference type="EMBL" id="JAEPCM010000016">
    <property type="protein sequence ID" value="MCG7944984.1"/>
    <property type="molecule type" value="Genomic_DNA"/>
</dbReference>
<name>A0A9E4K9J3_9GAMM</name>
<comment type="caution">
    <text evidence="4">The sequence shown here is derived from an EMBL/GenBank/DDBJ whole genome shotgun (WGS) entry which is preliminary data.</text>
</comment>
<protein>
    <submittedName>
        <fullName evidence="4">Hsp20 family protein</fullName>
    </submittedName>
</protein>
<organism evidence="4 5">
    <name type="scientific">Candidatus Thiodiazotropha taylori</name>
    <dbReference type="NCBI Taxonomy" id="2792791"/>
    <lineage>
        <taxon>Bacteria</taxon>
        <taxon>Pseudomonadati</taxon>
        <taxon>Pseudomonadota</taxon>
        <taxon>Gammaproteobacteria</taxon>
        <taxon>Chromatiales</taxon>
        <taxon>Sedimenticolaceae</taxon>
        <taxon>Candidatus Thiodiazotropha</taxon>
    </lineage>
</organism>
<evidence type="ECO:0000313" key="4">
    <source>
        <dbReference type="EMBL" id="MCG7944984.1"/>
    </source>
</evidence>
<reference evidence="4" key="1">
    <citation type="journal article" date="2021" name="Proc. Natl. Acad. Sci. U.S.A.">
        <title>Global biogeography of chemosynthetic symbionts reveals both localized and globally distributed symbiont groups. .</title>
        <authorList>
            <person name="Osvatic J.T."/>
            <person name="Wilkins L.G.E."/>
            <person name="Leibrecht L."/>
            <person name="Leray M."/>
            <person name="Zauner S."/>
            <person name="Polzin J."/>
            <person name="Camacho Y."/>
            <person name="Gros O."/>
            <person name="van Gils J.A."/>
            <person name="Eisen J.A."/>
            <person name="Petersen J.M."/>
            <person name="Yuen B."/>
        </authorList>
    </citation>
    <scope>NUCLEOTIDE SEQUENCE</scope>
    <source>
        <strain evidence="4">MAGclacostrist064TRANS</strain>
    </source>
</reference>
<dbReference type="Pfam" id="PF00011">
    <property type="entry name" value="HSP20"/>
    <property type="match status" value="1"/>
</dbReference>
<dbReference type="Proteomes" id="UP000886667">
    <property type="component" value="Unassembled WGS sequence"/>
</dbReference>
<feature type="domain" description="SHSP" evidence="3">
    <location>
        <begin position="25"/>
        <end position="136"/>
    </location>
</feature>
<evidence type="ECO:0000313" key="5">
    <source>
        <dbReference type="Proteomes" id="UP000886667"/>
    </source>
</evidence>
<evidence type="ECO:0000259" key="3">
    <source>
        <dbReference type="PROSITE" id="PS01031"/>
    </source>
</evidence>
<gene>
    <name evidence="4" type="ORF">JAZ07_01405</name>
</gene>
<dbReference type="InterPro" id="IPR002068">
    <property type="entry name" value="A-crystallin/Hsp20_dom"/>
</dbReference>
<dbReference type="AlphaFoldDB" id="A0A9E4K9J3"/>
<dbReference type="InterPro" id="IPR008978">
    <property type="entry name" value="HSP20-like_chaperone"/>
</dbReference>
<comment type="similarity">
    <text evidence="1 2">Belongs to the small heat shock protein (HSP20) family.</text>
</comment>
<evidence type="ECO:0000256" key="2">
    <source>
        <dbReference type="RuleBase" id="RU003616"/>
    </source>
</evidence>
<dbReference type="PANTHER" id="PTHR47062:SF1">
    <property type="entry name" value="SMALL HEAT SHOCK PROTEIN IBPA"/>
    <property type="match status" value="1"/>
</dbReference>
<dbReference type="SUPFAM" id="SSF49764">
    <property type="entry name" value="HSP20-like chaperones"/>
    <property type="match status" value="1"/>
</dbReference>